<sequence length="1282" mass="127384">MLSGTGALLKTGSGAATLTGAGSAQGAVGVAAGTLSLNQAGAFDAASYVTNAGATTAVAADSSLAVASDFTQAPGAALTVALGSVQPVITAGTATLNGALNVSGFGAGAPNTASALTSSQFNVIHTTGGITGDFASVGFGGASSPVDYLTLAGAKSSDNLNYNVGFGLTWLAGPSKGNGVFTLANAADTFNADVVLANQAGPFTSGWDGTTLTKNGAGTLILSSANTYTGATLVNAGTVRAGIANAIAASGNVSVASGATFDLNSFAQQVNNLNGAGNIALGSAALTVNDNIDTHFDGVIRGAGSLTKTGSGTFTLNGANAYAGGTSIDAGALVASNGASLGSGPVANGALLRLDFANDSSFANVLSGAGALVKTGGGVAILSGAGSSQGSVSVDAGTVRFLQNGAFTTTGNYATAAGATTALSRQSTLAVGNAFVMNGTLNNVIGTAQPVIDANTATIRPGATFNMAGYSASATASASQLASSVFTEIHTAAPGNLSGTFANTRIGGTTTPVDYLTLTSAYTPQNYVVGIGLTWYGAHTTTPQNANGVFTLTGADDSFDMDAVLADESPNAATQWDGKTLTKAGAGTLQLSKANTYTGATLVNAGTLRAGAANVIAGSSQLAVAPGATFDLNAFDQQANNLTGAGSVTLNGAALTANNTADSTFDGIISGSGQLTKTGANTLTLSANNTYTGPTTISAGTLQLGAGGASGLVAGDIVDNGALVFNRSDALSYPNVISGTGSVAQSGSGTLTLTNTQTYSGTTAVNAGALVLADGARLANTPQVTVAQGATFGGYGGVGGAVVNNGVLAVADAAPGFANGPAGQFTIGGALVNNGAIRMSSPTPASTLVVAGDYTGNNGQMTMSTVLGGDNSATDRLVVHGSTVGQTAVTIANAGGAGAATTNGIQLVQVDGASNGVFTLNGRAVAGPYEYSLFKGGVSTPGDGDWYLRSATNAPSPSPSPSPSPVLRPEPGGYLGNQAAARAMFVMTLHDRAGFADPYAMPGMTGNESTAWVRTRADHTDADAASGRIGESADTAIVQAGIDLLHRAGNGQHWQAGVMAGYGSTTTDATAQNNAATARGNVNGASVGAYATWRRNVFAPDGPYVDTWFQYAHFDNTVKGSMLNGESYGSRYVAGSVEAGWAFPVARTSTGPVLIEPQAQLIYSNYGADDHTEANGTTVHSDTVNNLTTRLGVRLFHAPGSDAAPGWLPFVELNWWHDTNGNSVAFNNVVVSQDGPNNRMEVKVGAQGQFSKQWRVWGNLGYQQGNGGYRSYQGQFGARYIW</sequence>
<dbReference type="CDD" id="cd01344">
    <property type="entry name" value="PL2_Passenger_AT"/>
    <property type="match status" value="1"/>
</dbReference>
<dbReference type="PROSITE" id="PS51208">
    <property type="entry name" value="AUTOTRANSPORTER"/>
    <property type="match status" value="1"/>
</dbReference>
<evidence type="ECO:0000313" key="4">
    <source>
        <dbReference type="EMBL" id="SAK50165.1"/>
    </source>
</evidence>
<dbReference type="SUPFAM" id="SSF51126">
    <property type="entry name" value="Pectin lyase-like"/>
    <property type="match status" value="3"/>
</dbReference>
<dbReference type="SMART" id="SM00869">
    <property type="entry name" value="Autotransporter"/>
    <property type="match status" value="1"/>
</dbReference>
<evidence type="ECO:0000313" key="5">
    <source>
        <dbReference type="Proteomes" id="UP000054624"/>
    </source>
</evidence>
<keyword evidence="5" id="KW-1185">Reference proteome</keyword>
<dbReference type="Proteomes" id="UP000054624">
    <property type="component" value="Unassembled WGS sequence"/>
</dbReference>
<dbReference type="NCBIfam" id="TIGR01414">
    <property type="entry name" value="autotrans_barl"/>
    <property type="match status" value="1"/>
</dbReference>
<dbReference type="Gene3D" id="2.160.20.20">
    <property type="match status" value="1"/>
</dbReference>
<dbReference type="PANTHER" id="PTHR35037">
    <property type="entry name" value="C-TERMINAL REGION OF AIDA-LIKE PROTEIN"/>
    <property type="match status" value="1"/>
</dbReference>
<dbReference type="Pfam" id="PF18883">
    <property type="entry name" value="AC_1"/>
    <property type="match status" value="1"/>
</dbReference>
<organism evidence="4 5">
    <name type="scientific">Caballeronia temeraria</name>
    <dbReference type="NCBI Taxonomy" id="1777137"/>
    <lineage>
        <taxon>Bacteria</taxon>
        <taxon>Pseudomonadati</taxon>
        <taxon>Pseudomonadota</taxon>
        <taxon>Betaproteobacteria</taxon>
        <taxon>Burkholderiales</taxon>
        <taxon>Burkholderiaceae</taxon>
        <taxon>Caballeronia</taxon>
    </lineage>
</organism>
<dbReference type="Pfam" id="PF03797">
    <property type="entry name" value="Autotransporter"/>
    <property type="match status" value="1"/>
</dbReference>
<dbReference type="InterPro" id="IPR006315">
    <property type="entry name" value="OM_autotransptr_brl_dom"/>
</dbReference>
<name>A0A157ZXD7_9BURK</name>
<feature type="domain" description="Autotransporter" evidence="3">
    <location>
        <begin position="1004"/>
        <end position="1282"/>
    </location>
</feature>
<dbReference type="InterPro" id="IPR013425">
    <property type="entry name" value="Autotrns_rpt"/>
</dbReference>
<dbReference type="SUPFAM" id="SSF103515">
    <property type="entry name" value="Autotransporter"/>
    <property type="match status" value="1"/>
</dbReference>
<evidence type="ECO:0000256" key="2">
    <source>
        <dbReference type="SAM" id="MobiDB-lite"/>
    </source>
</evidence>
<protein>
    <submittedName>
        <fullName evidence="4">Outer membrane autotransporter</fullName>
    </submittedName>
</protein>
<dbReference type="Pfam" id="PF12951">
    <property type="entry name" value="PATR"/>
    <property type="match status" value="7"/>
</dbReference>
<proteinExistence type="predicted"/>
<dbReference type="PANTHER" id="PTHR35037:SF3">
    <property type="entry name" value="C-TERMINAL REGION OF AIDA-LIKE PROTEIN"/>
    <property type="match status" value="1"/>
</dbReference>
<gene>
    <name evidence="4" type="ORF">AWB76_01424</name>
</gene>
<evidence type="ECO:0000256" key="1">
    <source>
        <dbReference type="ARBA" id="ARBA00022729"/>
    </source>
</evidence>
<dbReference type="InterPro" id="IPR012332">
    <property type="entry name" value="Autotransporter_pectin_lyase_C"/>
</dbReference>
<keyword evidence="1" id="KW-0732">Signal</keyword>
<dbReference type="InterPro" id="IPR051551">
    <property type="entry name" value="Autotransporter_adhesion"/>
</dbReference>
<dbReference type="InterPro" id="IPR011050">
    <property type="entry name" value="Pectin_lyase_fold/virulence"/>
</dbReference>
<reference evidence="5" key="1">
    <citation type="submission" date="2016-01" db="EMBL/GenBank/DDBJ databases">
        <authorList>
            <person name="Peeters Charlotte."/>
        </authorList>
    </citation>
    <scope>NUCLEOTIDE SEQUENCE [LARGE SCALE GENOMIC DNA]</scope>
</reference>
<dbReference type="InterPro" id="IPR043990">
    <property type="entry name" value="AC_1"/>
</dbReference>
<feature type="compositionally biased region" description="Pro residues" evidence="2">
    <location>
        <begin position="956"/>
        <end position="968"/>
    </location>
</feature>
<accession>A0A157ZXD7</accession>
<dbReference type="Gene3D" id="2.40.128.130">
    <property type="entry name" value="Autotransporter beta-domain"/>
    <property type="match status" value="1"/>
</dbReference>
<dbReference type="NCBIfam" id="TIGR02601">
    <property type="entry name" value="autotrns_rpt"/>
    <property type="match status" value="5"/>
</dbReference>
<dbReference type="InterPro" id="IPR005546">
    <property type="entry name" value="Autotransporte_beta"/>
</dbReference>
<dbReference type="GO" id="GO:0019867">
    <property type="term" value="C:outer membrane"/>
    <property type="evidence" value="ECO:0007669"/>
    <property type="project" value="InterPro"/>
</dbReference>
<feature type="region of interest" description="Disordered" evidence="2">
    <location>
        <begin position="946"/>
        <end position="973"/>
    </location>
</feature>
<dbReference type="STRING" id="1777137.AWB76_01424"/>
<evidence type="ECO:0000259" key="3">
    <source>
        <dbReference type="PROSITE" id="PS51208"/>
    </source>
</evidence>
<dbReference type="InterPro" id="IPR036709">
    <property type="entry name" value="Autotransporte_beta_dom_sf"/>
</dbReference>
<dbReference type="EMBL" id="FCOI02000003">
    <property type="protein sequence ID" value="SAK50165.1"/>
    <property type="molecule type" value="Genomic_DNA"/>
</dbReference>